<accession>A0A7V8NUC5</accession>
<sequence>PCLIEPGLLPPDGILFVGGEPKVGKSILVSNLALSLAAGVDRMGFPIPAPRRVLICQFELPMPQFVRRLSLMRRSVGAAADEHLLVDTRVAGNLLSAAQGLNHFVAAARAAQAQVIILDPLYSTHDQDENDTRAMAALCQSLLRLREASGAALVIVHHIRKTIGRHEIGSAFRGSSALHAVGDSYVLLTQPSPPLPTVELRFQFRYAAAQPPRLLQLDEPTLWFSSAGSPSAPVPPRRKVEKTDITQALAGMGDQARYNQLRNHIMTTTECSKRTAQLAISQACRQGWIVQADGQYRLPL</sequence>
<comment type="caution">
    <text evidence="1">The sequence shown here is derived from an EMBL/GenBank/DDBJ whole genome shotgun (WGS) entry which is preliminary data.</text>
</comment>
<dbReference type="EMBL" id="JACDQQ010002130">
    <property type="protein sequence ID" value="MBA0087684.1"/>
    <property type="molecule type" value="Genomic_DNA"/>
</dbReference>
<dbReference type="SUPFAM" id="SSF52540">
    <property type="entry name" value="P-loop containing nucleoside triphosphate hydrolases"/>
    <property type="match status" value="1"/>
</dbReference>
<evidence type="ECO:0000313" key="1">
    <source>
        <dbReference type="EMBL" id="MBA0087684.1"/>
    </source>
</evidence>
<organism evidence="1 2">
    <name type="scientific">Candidatus Acidiferrum panamense</name>
    <dbReference type="NCBI Taxonomy" id="2741543"/>
    <lineage>
        <taxon>Bacteria</taxon>
        <taxon>Pseudomonadati</taxon>
        <taxon>Acidobacteriota</taxon>
        <taxon>Terriglobia</taxon>
        <taxon>Candidatus Acidiferrales</taxon>
        <taxon>Candidatus Acidiferrum</taxon>
    </lineage>
</organism>
<dbReference type="AlphaFoldDB" id="A0A7V8NUC5"/>
<dbReference type="Pfam" id="PF13481">
    <property type="entry name" value="AAA_25"/>
    <property type="match status" value="1"/>
</dbReference>
<gene>
    <name evidence="1" type="ORF">HRJ53_22090</name>
</gene>
<feature type="non-terminal residue" evidence="1">
    <location>
        <position position="1"/>
    </location>
</feature>
<evidence type="ECO:0000313" key="2">
    <source>
        <dbReference type="Proteomes" id="UP000567293"/>
    </source>
</evidence>
<reference evidence="1" key="1">
    <citation type="submission" date="2020-06" db="EMBL/GenBank/DDBJ databases">
        <title>Legume-microbial interactions unlock mineral nutrients during tropical forest succession.</title>
        <authorList>
            <person name="Epihov D.Z."/>
        </authorList>
    </citation>
    <scope>NUCLEOTIDE SEQUENCE [LARGE SCALE GENOMIC DNA]</scope>
    <source>
        <strain evidence="1">Pan2503</strain>
    </source>
</reference>
<dbReference type="Proteomes" id="UP000567293">
    <property type="component" value="Unassembled WGS sequence"/>
</dbReference>
<protein>
    <submittedName>
        <fullName evidence="1">AAA family ATPase</fullName>
    </submittedName>
</protein>
<keyword evidence="2" id="KW-1185">Reference proteome</keyword>
<dbReference type="Gene3D" id="3.40.50.300">
    <property type="entry name" value="P-loop containing nucleotide triphosphate hydrolases"/>
    <property type="match status" value="1"/>
</dbReference>
<dbReference type="InterPro" id="IPR027417">
    <property type="entry name" value="P-loop_NTPase"/>
</dbReference>
<name>A0A7V8NUC5_9BACT</name>
<proteinExistence type="predicted"/>